<evidence type="ECO:0000256" key="1">
    <source>
        <dbReference type="ARBA" id="ARBA00009986"/>
    </source>
</evidence>
<dbReference type="OrthoDB" id="6882680at2"/>
<dbReference type="Gene3D" id="3.40.605.10">
    <property type="entry name" value="Aldehyde Dehydrogenase, Chain A, domain 1"/>
    <property type="match status" value="1"/>
</dbReference>
<accession>A0A6N7YMA6</accession>
<keyword evidence="7" id="KW-1185">Reference proteome</keyword>
<dbReference type="FunFam" id="3.40.605.10:FF:000026">
    <property type="entry name" value="Aldehyde dehydrogenase, putative"/>
    <property type="match status" value="1"/>
</dbReference>
<comment type="similarity">
    <text evidence="1 4">Belongs to the aldehyde dehydrogenase family.</text>
</comment>
<dbReference type="InterPro" id="IPR015590">
    <property type="entry name" value="Aldehyde_DH_dom"/>
</dbReference>
<dbReference type="InterPro" id="IPR016162">
    <property type="entry name" value="Ald_DH_N"/>
</dbReference>
<evidence type="ECO:0000313" key="7">
    <source>
        <dbReference type="Proteomes" id="UP000440096"/>
    </source>
</evidence>
<evidence type="ECO:0000256" key="2">
    <source>
        <dbReference type="ARBA" id="ARBA00023002"/>
    </source>
</evidence>
<dbReference type="EMBL" id="WMBA01000004">
    <property type="protein sequence ID" value="MTD53162.1"/>
    <property type="molecule type" value="Genomic_DNA"/>
</dbReference>
<proteinExistence type="inferred from homology"/>
<dbReference type="InterPro" id="IPR029510">
    <property type="entry name" value="Ald_DH_CS_GLU"/>
</dbReference>
<feature type="active site" evidence="3">
    <location>
        <position position="267"/>
    </location>
</feature>
<keyword evidence="2 4" id="KW-0560">Oxidoreductase</keyword>
<dbReference type="GO" id="GO:0016620">
    <property type="term" value="F:oxidoreductase activity, acting on the aldehyde or oxo group of donors, NAD or NADP as acceptor"/>
    <property type="evidence" value="ECO:0007669"/>
    <property type="project" value="InterPro"/>
</dbReference>
<dbReference type="InterPro" id="IPR016163">
    <property type="entry name" value="Ald_DH_C"/>
</dbReference>
<feature type="domain" description="Aldehyde dehydrogenase" evidence="5">
    <location>
        <begin position="38"/>
        <end position="490"/>
    </location>
</feature>
<comment type="caution">
    <text evidence="6">The sequence shown here is derived from an EMBL/GenBank/DDBJ whole genome shotgun (WGS) entry which is preliminary data.</text>
</comment>
<dbReference type="AlphaFoldDB" id="A0A6N7YMA6"/>
<evidence type="ECO:0000313" key="6">
    <source>
        <dbReference type="EMBL" id="MTD53162.1"/>
    </source>
</evidence>
<dbReference type="Proteomes" id="UP000440096">
    <property type="component" value="Unassembled WGS sequence"/>
</dbReference>
<dbReference type="Pfam" id="PF00171">
    <property type="entry name" value="Aldedh"/>
    <property type="match status" value="1"/>
</dbReference>
<dbReference type="PROSITE" id="PS00687">
    <property type="entry name" value="ALDEHYDE_DEHYDR_GLU"/>
    <property type="match status" value="1"/>
</dbReference>
<dbReference type="FunFam" id="3.40.605.10:FF:000007">
    <property type="entry name" value="NAD/NADP-dependent betaine aldehyde dehydrogenase"/>
    <property type="match status" value="1"/>
</dbReference>
<organism evidence="6 7">
    <name type="scientific">Amycolatopsis pithecellobii</name>
    <dbReference type="NCBI Taxonomy" id="664692"/>
    <lineage>
        <taxon>Bacteria</taxon>
        <taxon>Bacillati</taxon>
        <taxon>Actinomycetota</taxon>
        <taxon>Actinomycetes</taxon>
        <taxon>Pseudonocardiales</taxon>
        <taxon>Pseudonocardiaceae</taxon>
        <taxon>Amycolatopsis</taxon>
    </lineage>
</organism>
<evidence type="ECO:0000256" key="3">
    <source>
        <dbReference type="PROSITE-ProRule" id="PRU10007"/>
    </source>
</evidence>
<dbReference type="FunFam" id="3.40.309.10:FF:000012">
    <property type="entry name" value="Betaine aldehyde dehydrogenase"/>
    <property type="match status" value="1"/>
</dbReference>
<reference evidence="6 7" key="1">
    <citation type="submission" date="2019-11" db="EMBL/GenBank/DDBJ databases">
        <title>Draft genome of Amycolatopsis RM579.</title>
        <authorList>
            <person name="Duangmal K."/>
            <person name="Mingma R."/>
        </authorList>
    </citation>
    <scope>NUCLEOTIDE SEQUENCE [LARGE SCALE GENOMIC DNA]</scope>
    <source>
        <strain evidence="6 7">RM579</strain>
    </source>
</reference>
<name>A0A6N7YMA6_9PSEU</name>
<evidence type="ECO:0000259" key="5">
    <source>
        <dbReference type="Pfam" id="PF00171"/>
    </source>
</evidence>
<evidence type="ECO:0000256" key="4">
    <source>
        <dbReference type="RuleBase" id="RU003345"/>
    </source>
</evidence>
<dbReference type="Gene3D" id="3.40.309.10">
    <property type="entry name" value="Aldehyde Dehydrogenase, Chain A, domain 2"/>
    <property type="match status" value="1"/>
</dbReference>
<dbReference type="RefSeq" id="WP_154755413.1">
    <property type="nucleotide sequence ID" value="NZ_WMBA01000004.1"/>
</dbReference>
<sequence length="494" mass="52759">MPFLAPLSDRPRHALLDEGPLPLFIGGEFVPPISGRWEPTIDPTTELPLTTVAIAGAEDVDAAVRAARTAFEDPSWSAITPQRRTELLLQIADVIQAHAEELAVLDSLEMGGALWVNRWLAGQCVDVLRHYAGWPTKIYGQIAPAEPGKFHYTVREPLGVVAGITAWNGPLQQLCWKLGAALSTGNTFVHKPALWSSLSAIRLAQLIAAGTELPAGVFNVVTGDGALTGQALIEHRGVDKISFTGSVATGQHILRTSAADLKRVTLELGGKSPTIVFDDADLEAAARTAAAAFCQGTGQGCVAGSRIFVQETVKDEFRELLLAAMDAYVAGDPFADGTQIGPLASRAHFDRVSGYLDLAREEGATVQARGDWEAEGLFMRPVLLENVTPAMRVVREEIFGPVSALMTFTDIEDAIAKGNDTDYGLSASVWTRDFARTQRAAAGLRAGTVWVNGYADMSTGTVPFGGFKMSGLGREHGTDVLDAYTETKTVMVNS</sequence>
<protein>
    <submittedName>
        <fullName evidence="6">Aldehyde dehydrogenase family protein</fullName>
    </submittedName>
</protein>
<dbReference type="PANTHER" id="PTHR11699">
    <property type="entry name" value="ALDEHYDE DEHYDROGENASE-RELATED"/>
    <property type="match status" value="1"/>
</dbReference>
<gene>
    <name evidence="6" type="ORF">GKO32_04095</name>
</gene>
<dbReference type="SUPFAM" id="SSF53720">
    <property type="entry name" value="ALDH-like"/>
    <property type="match status" value="1"/>
</dbReference>
<dbReference type="InterPro" id="IPR016161">
    <property type="entry name" value="Ald_DH/histidinol_DH"/>
</dbReference>